<name>A0ABT2M7S3_9MYCO</name>
<dbReference type="RefSeq" id="WP_260992373.1">
    <property type="nucleotide sequence ID" value="NZ_JAODWD010000002.1"/>
</dbReference>
<feature type="region of interest" description="Disordered" evidence="1">
    <location>
        <begin position="477"/>
        <end position="499"/>
    </location>
</feature>
<accession>A0ABT2M7S3</accession>
<evidence type="ECO:0000259" key="3">
    <source>
        <dbReference type="Pfam" id="PF06974"/>
    </source>
</evidence>
<feature type="domain" description="O-acyltransferase WSD1-like N-terminal" evidence="2">
    <location>
        <begin position="5"/>
        <end position="270"/>
    </location>
</feature>
<keyword evidence="5" id="KW-1185">Reference proteome</keyword>
<feature type="domain" description="O-acyltransferase WSD1 C-terminal" evidence="3">
    <location>
        <begin position="407"/>
        <end position="464"/>
    </location>
</feature>
<dbReference type="Pfam" id="PF06974">
    <property type="entry name" value="WS_DGAT_C"/>
    <property type="match status" value="1"/>
</dbReference>
<proteinExistence type="predicted"/>
<dbReference type="InterPro" id="IPR004255">
    <property type="entry name" value="O-acyltransferase_WSD1_N"/>
</dbReference>
<dbReference type="SUPFAM" id="SSF52777">
    <property type="entry name" value="CoA-dependent acyltransferases"/>
    <property type="match status" value="1"/>
</dbReference>
<protein>
    <submittedName>
        <fullName evidence="4">WS/DGAT domain-containing protein</fullName>
    </submittedName>
</protein>
<feature type="region of interest" description="Disordered" evidence="1">
    <location>
        <begin position="213"/>
        <end position="233"/>
    </location>
</feature>
<dbReference type="EMBL" id="JAODWD010000002">
    <property type="protein sequence ID" value="MCT7658312.1"/>
    <property type="molecule type" value="Genomic_DNA"/>
</dbReference>
<gene>
    <name evidence="4" type="ORF">N4S67_07745</name>
</gene>
<organism evidence="4 5">
    <name type="scientific">Mycobacterium deserti</name>
    <dbReference type="NCBI Taxonomy" id="2978347"/>
    <lineage>
        <taxon>Bacteria</taxon>
        <taxon>Bacillati</taxon>
        <taxon>Actinomycetota</taxon>
        <taxon>Actinomycetes</taxon>
        <taxon>Mycobacteriales</taxon>
        <taxon>Mycobacteriaceae</taxon>
        <taxon>Mycobacterium</taxon>
    </lineage>
</organism>
<evidence type="ECO:0000259" key="2">
    <source>
        <dbReference type="Pfam" id="PF03007"/>
    </source>
</evidence>
<dbReference type="Pfam" id="PF03007">
    <property type="entry name" value="WS_DGAT_cat"/>
    <property type="match status" value="1"/>
</dbReference>
<feature type="region of interest" description="Disordered" evidence="1">
    <location>
        <begin position="152"/>
        <end position="177"/>
    </location>
</feature>
<dbReference type="InterPro" id="IPR009721">
    <property type="entry name" value="O-acyltransferase_WSD1_C"/>
</dbReference>
<reference evidence="5" key="1">
    <citation type="submission" date="2023-07" db="EMBL/GenBank/DDBJ databases">
        <authorList>
            <person name="Deng Y."/>
            <person name="Zhang Y.-Q."/>
        </authorList>
    </citation>
    <scope>NUCLEOTIDE SEQUENCE [LARGE SCALE GENOMIC DNA]</scope>
    <source>
        <strain evidence="5">CPCC 205710</strain>
    </source>
</reference>
<evidence type="ECO:0000313" key="4">
    <source>
        <dbReference type="EMBL" id="MCT7658312.1"/>
    </source>
</evidence>
<sequence length="499" mass="52918">MTTRLSDADALALHTQTSTTPGHTVAVLVLEASDQLSHERLHEVVASSLPQLARFRSRLVDKPFGVGQPIWAEIDDYDPSEQIHRATVPAPGGRRELAGLVTQLSAEAQDRRRPLWEAWSIDGLTLGRWALAIKMSPVLSDGSHGPSIWHRLTTTEPGSARDSRTEPGFGSTPSMGELLTDTLSEAVENQVTGAWMMADAVTGALLAVRRRVQKVTEPPEQPQAPPSRSGPVPIAVFNRPLTARRSTAFASIPLADVKAVSDAFGGSTANVLLAACTLSLRAWLQRHAVLPDQPLLVAVPLSIPAGDAAEVSTALGTGQVRMPVQLDDPVQILTNLHTATERMNIDNRDCDDSPMPAVDFATVVSLLPPWLTLAGKQVYSGLGLARWRSPGCHGTVSFAAERPGLAYCAGAEVIGMHYAEPLTEGCGLNITVTSHADVMDLCVSACPDNVPEVDDVASGIVEAVGLLRAAAGVSPRGEGPSVVTEMTSHGNKRARAYST</sequence>
<feature type="compositionally biased region" description="Basic residues" evidence="1">
    <location>
        <begin position="490"/>
        <end position="499"/>
    </location>
</feature>
<evidence type="ECO:0000256" key="1">
    <source>
        <dbReference type="SAM" id="MobiDB-lite"/>
    </source>
</evidence>
<dbReference type="Proteomes" id="UP001206639">
    <property type="component" value="Unassembled WGS sequence"/>
</dbReference>
<comment type="caution">
    <text evidence="4">The sequence shown here is derived from an EMBL/GenBank/DDBJ whole genome shotgun (WGS) entry which is preliminary data.</text>
</comment>
<evidence type="ECO:0000313" key="5">
    <source>
        <dbReference type="Proteomes" id="UP001206639"/>
    </source>
</evidence>